<keyword evidence="2" id="KW-1185">Reference proteome</keyword>
<sequence>MLDRAAYDRYLGAFNSRDYDGVADFYVDPPRMAFFGVVITSRQELKAFYAWLHDHVDETVEVLNFAASATCTAVDAVVRIVARKDLTREALDARGATGFLPIRAGYVQEIRQFIFYTTQGGRIEKVECALPLMS</sequence>
<name>A0A7X1F6D1_9SPHN</name>
<comment type="caution">
    <text evidence="1">The sequence shown here is derived from an EMBL/GenBank/DDBJ whole genome shotgun (WGS) entry which is preliminary data.</text>
</comment>
<protein>
    <submittedName>
        <fullName evidence="1">Nuclear transport factor 2 family protein</fullName>
    </submittedName>
</protein>
<dbReference type="Proteomes" id="UP000520156">
    <property type="component" value="Unassembled WGS sequence"/>
</dbReference>
<evidence type="ECO:0000313" key="2">
    <source>
        <dbReference type="Proteomes" id="UP000520156"/>
    </source>
</evidence>
<accession>A0A7X1F6D1</accession>
<dbReference type="SUPFAM" id="SSF54427">
    <property type="entry name" value="NTF2-like"/>
    <property type="match status" value="1"/>
</dbReference>
<dbReference type="Gene3D" id="3.10.450.50">
    <property type="match status" value="1"/>
</dbReference>
<dbReference type="InterPro" id="IPR032710">
    <property type="entry name" value="NTF2-like_dom_sf"/>
</dbReference>
<evidence type="ECO:0000313" key="1">
    <source>
        <dbReference type="EMBL" id="MBC2651206.1"/>
    </source>
</evidence>
<organism evidence="1 2">
    <name type="scientific">Novosphingobium aerophilum</name>
    <dbReference type="NCBI Taxonomy" id="2839843"/>
    <lineage>
        <taxon>Bacteria</taxon>
        <taxon>Pseudomonadati</taxon>
        <taxon>Pseudomonadota</taxon>
        <taxon>Alphaproteobacteria</taxon>
        <taxon>Sphingomonadales</taxon>
        <taxon>Sphingomonadaceae</taxon>
        <taxon>Novosphingobium</taxon>
    </lineage>
</organism>
<gene>
    <name evidence="1" type="ORF">H7F49_05785</name>
</gene>
<dbReference type="EMBL" id="JACLAU010000005">
    <property type="protein sequence ID" value="MBC2651206.1"/>
    <property type="molecule type" value="Genomic_DNA"/>
</dbReference>
<dbReference type="AlphaFoldDB" id="A0A7X1F6D1"/>
<proteinExistence type="predicted"/>
<dbReference type="RefSeq" id="WP_185682621.1">
    <property type="nucleotide sequence ID" value="NZ_JACLAU010000005.1"/>
</dbReference>
<reference evidence="1 2" key="1">
    <citation type="submission" date="2020-08" db="EMBL/GenBank/DDBJ databases">
        <title>The genome sequence of Novosphingobium flavum 4Y4.</title>
        <authorList>
            <person name="Liu Y."/>
        </authorList>
    </citation>
    <scope>NUCLEOTIDE SEQUENCE [LARGE SCALE GENOMIC DNA]</scope>
    <source>
        <strain evidence="1 2">4Y4</strain>
    </source>
</reference>